<dbReference type="InterPro" id="IPR013783">
    <property type="entry name" value="Ig-like_fold"/>
</dbReference>
<sequence length="688" mass="72977">MAAIESRTPPTRRRAARARTHRLLAGATVLGLVGALLVPGTPSGAAPSTGRAPSGPAAGQATGPAATPSGPRVAVRVDQLGYVDDAPKYAFVLSAAPLTRPRLAVVDARGRTVATVVATRRGRWSAAYPDVYQADLGAVRRHGRYRLVLLGSTAVSPSFPVASARTLWAPVLAKGVAFDQLQRDGAAVRPRPAAAGTIRRAPSHRDDARAGVYHWPRFTAPDTDEIADADLRAYPGEHVDAEGGWFDAGDYLKFTHSTAYADVLLYAAAAQAPADRIGRARRAALLAEARHGTRWLRQMWDGRRGVLAFQVGIGSGNAAGTFTGDHDLWRLPQADDHDTAHADRYSAAHRPVFVANRPGQRISPNLAGRTAAALAMAARADARRHPARARAELAEATAIYRLADTAGYEQHPHRQLVTALPWAFYPETVWRDDMELGAVEIAQARRALGRPTGGYLDQAAHWAAGYLVHDRGDTLNLYDDSALAHVELVRATRGRSALRTIDARVTADLAAQLSGAARRSAADPFRAGVDGTQFDVDSHTLGLVATAGWYHRLTGSHRFDALAASLQAWVFGANAWGVSFMVGVGTTFPRCLQHQVANLAGRLDGRPPLPVGAVVNGPNGADLFSDGLDGFQDGMRHCPGTGAVPAVRAGVFDGSGSVFLDDVRSWQTDEPALDMTGAAIIAAAVQSS</sequence>
<dbReference type="AlphaFoldDB" id="A0A7W3IS04"/>
<dbReference type="InterPro" id="IPR014756">
    <property type="entry name" value="Ig_E-set"/>
</dbReference>
<dbReference type="Pfam" id="PF02927">
    <property type="entry name" value="CelD_N"/>
    <property type="match status" value="1"/>
</dbReference>
<feature type="region of interest" description="Disordered" evidence="6">
    <location>
        <begin position="43"/>
        <end position="70"/>
    </location>
</feature>
<keyword evidence="4" id="KW-0326">Glycosidase</keyword>
<dbReference type="Gene3D" id="1.50.10.10">
    <property type="match status" value="1"/>
</dbReference>
<evidence type="ECO:0000256" key="4">
    <source>
        <dbReference type="ARBA" id="ARBA00023295"/>
    </source>
</evidence>
<dbReference type="InterPro" id="IPR004197">
    <property type="entry name" value="Cellulase_Ig-like"/>
</dbReference>
<keyword evidence="10" id="KW-1185">Reference proteome</keyword>
<evidence type="ECO:0000256" key="3">
    <source>
        <dbReference type="ARBA" id="ARBA00023277"/>
    </source>
</evidence>
<feature type="domain" description="Cellulase Ig-like" evidence="8">
    <location>
        <begin position="74"/>
        <end position="151"/>
    </location>
</feature>
<comment type="similarity">
    <text evidence="1">Belongs to the glycosyl hydrolase 9 (cellulase E) family.</text>
</comment>
<evidence type="ECO:0000313" key="9">
    <source>
        <dbReference type="EMBL" id="MBA8794184.1"/>
    </source>
</evidence>
<evidence type="ECO:0000259" key="8">
    <source>
        <dbReference type="Pfam" id="PF02927"/>
    </source>
</evidence>
<name>A0A7W3IS04_9ACTN</name>
<dbReference type="RefSeq" id="WP_182559690.1">
    <property type="nucleotide sequence ID" value="NZ_JACGWT010000002.1"/>
</dbReference>
<dbReference type="Gene3D" id="2.60.40.10">
    <property type="entry name" value="Immunoglobulins"/>
    <property type="match status" value="1"/>
</dbReference>
<dbReference type="CDD" id="cd02850">
    <property type="entry name" value="E_set_Cellulase_N"/>
    <property type="match status" value="1"/>
</dbReference>
<keyword evidence="5" id="KW-0624">Polysaccharide degradation</keyword>
<keyword evidence="2" id="KW-0378">Hydrolase</keyword>
<dbReference type="SUPFAM" id="SSF81296">
    <property type="entry name" value="E set domains"/>
    <property type="match status" value="1"/>
</dbReference>
<evidence type="ECO:0000259" key="7">
    <source>
        <dbReference type="Pfam" id="PF00759"/>
    </source>
</evidence>
<dbReference type="GO" id="GO:0000272">
    <property type="term" value="P:polysaccharide catabolic process"/>
    <property type="evidence" value="ECO:0007669"/>
    <property type="project" value="UniProtKB-KW"/>
</dbReference>
<dbReference type="InterPro" id="IPR012341">
    <property type="entry name" value="6hp_glycosidase-like_sf"/>
</dbReference>
<reference evidence="9 10" key="1">
    <citation type="submission" date="2020-07" db="EMBL/GenBank/DDBJ databases">
        <title>Sequencing the genomes of 1000 actinobacteria strains.</title>
        <authorList>
            <person name="Klenk H.-P."/>
        </authorList>
    </citation>
    <scope>NUCLEOTIDE SEQUENCE [LARGE SCALE GENOMIC DNA]</scope>
    <source>
        <strain evidence="9 10">DSM 100723</strain>
    </source>
</reference>
<dbReference type="InterPro" id="IPR008928">
    <property type="entry name" value="6-hairpin_glycosidase_sf"/>
</dbReference>
<proteinExistence type="inferred from homology"/>
<evidence type="ECO:0000256" key="1">
    <source>
        <dbReference type="ARBA" id="ARBA00007072"/>
    </source>
</evidence>
<dbReference type="Pfam" id="PF00759">
    <property type="entry name" value="Glyco_hydro_9"/>
    <property type="match status" value="1"/>
</dbReference>
<feature type="domain" description="Glycoside hydrolase family 9" evidence="7">
    <location>
        <begin position="171"/>
        <end position="681"/>
    </location>
</feature>
<keyword evidence="3" id="KW-0119">Carbohydrate metabolism</keyword>
<feature type="compositionally biased region" description="Low complexity" evidence="6">
    <location>
        <begin position="52"/>
        <end position="70"/>
    </location>
</feature>
<dbReference type="PANTHER" id="PTHR22298">
    <property type="entry name" value="ENDO-1,4-BETA-GLUCANASE"/>
    <property type="match status" value="1"/>
</dbReference>
<accession>A0A7W3IS04</accession>
<protein>
    <recommendedName>
        <fullName evidence="11">N-terminal ig-like domain of cellulase</fullName>
    </recommendedName>
</protein>
<gene>
    <name evidence="9" type="ORF">FHX74_001789</name>
</gene>
<dbReference type="EMBL" id="JACGWT010000002">
    <property type="protein sequence ID" value="MBA8794184.1"/>
    <property type="molecule type" value="Genomic_DNA"/>
</dbReference>
<evidence type="ECO:0000256" key="6">
    <source>
        <dbReference type="SAM" id="MobiDB-lite"/>
    </source>
</evidence>
<comment type="caution">
    <text evidence="9">The sequence shown here is derived from an EMBL/GenBank/DDBJ whole genome shotgun (WGS) entry which is preliminary data.</text>
</comment>
<dbReference type="GO" id="GO:0008810">
    <property type="term" value="F:cellulase activity"/>
    <property type="evidence" value="ECO:0007669"/>
    <property type="project" value="InterPro"/>
</dbReference>
<dbReference type="SUPFAM" id="SSF48208">
    <property type="entry name" value="Six-hairpin glycosidases"/>
    <property type="match status" value="1"/>
</dbReference>
<evidence type="ECO:0000256" key="2">
    <source>
        <dbReference type="ARBA" id="ARBA00022801"/>
    </source>
</evidence>
<evidence type="ECO:0008006" key="11">
    <source>
        <dbReference type="Google" id="ProtNLM"/>
    </source>
</evidence>
<dbReference type="InterPro" id="IPR001701">
    <property type="entry name" value="Glyco_hydro_9"/>
</dbReference>
<organism evidence="9 10">
    <name type="scientific">Microlunatus kandeliicorticis</name>
    <dbReference type="NCBI Taxonomy" id="1759536"/>
    <lineage>
        <taxon>Bacteria</taxon>
        <taxon>Bacillati</taxon>
        <taxon>Actinomycetota</taxon>
        <taxon>Actinomycetes</taxon>
        <taxon>Propionibacteriales</taxon>
        <taxon>Propionibacteriaceae</taxon>
        <taxon>Microlunatus</taxon>
    </lineage>
</organism>
<evidence type="ECO:0000313" key="10">
    <source>
        <dbReference type="Proteomes" id="UP000523079"/>
    </source>
</evidence>
<evidence type="ECO:0000256" key="5">
    <source>
        <dbReference type="ARBA" id="ARBA00023326"/>
    </source>
</evidence>
<dbReference type="Proteomes" id="UP000523079">
    <property type="component" value="Unassembled WGS sequence"/>
</dbReference>